<evidence type="ECO:0000313" key="3">
    <source>
        <dbReference type="EMBL" id="UNI17018.1"/>
    </source>
</evidence>
<proteinExistence type="predicted"/>
<gene>
    <name evidence="3" type="ORF">JDV02_003398</name>
</gene>
<evidence type="ECO:0000256" key="2">
    <source>
        <dbReference type="SAM" id="SignalP"/>
    </source>
</evidence>
<feature type="compositionally biased region" description="Pro residues" evidence="1">
    <location>
        <begin position="117"/>
        <end position="134"/>
    </location>
</feature>
<feature type="compositionally biased region" description="Low complexity" evidence="1">
    <location>
        <begin position="82"/>
        <end position="95"/>
    </location>
</feature>
<protein>
    <recommendedName>
        <fullName evidence="5">Zinc-ribbon domain-containing protein</fullName>
    </recommendedName>
</protein>
<dbReference type="RefSeq" id="XP_047840499.1">
    <property type="nucleotide sequence ID" value="XM_047984525.1"/>
</dbReference>
<keyword evidence="2" id="KW-0732">Signal</keyword>
<name>A0A9Q8QBI6_9HYPO</name>
<dbReference type="OrthoDB" id="4161192at2759"/>
<feature type="region of interest" description="Disordered" evidence="1">
    <location>
        <begin position="72"/>
        <end position="144"/>
    </location>
</feature>
<dbReference type="KEGG" id="ptkz:JDV02_003398"/>
<reference evidence="3" key="1">
    <citation type="submission" date="2021-11" db="EMBL/GenBank/DDBJ databases">
        <title>Purpureocillium_takamizusanense_genome.</title>
        <authorList>
            <person name="Nguyen N.-H."/>
        </authorList>
    </citation>
    <scope>NUCLEOTIDE SEQUENCE</scope>
    <source>
        <strain evidence="3">PT3</strain>
    </source>
</reference>
<organism evidence="3 4">
    <name type="scientific">Purpureocillium takamizusanense</name>
    <dbReference type="NCBI Taxonomy" id="2060973"/>
    <lineage>
        <taxon>Eukaryota</taxon>
        <taxon>Fungi</taxon>
        <taxon>Dikarya</taxon>
        <taxon>Ascomycota</taxon>
        <taxon>Pezizomycotina</taxon>
        <taxon>Sordariomycetes</taxon>
        <taxon>Hypocreomycetidae</taxon>
        <taxon>Hypocreales</taxon>
        <taxon>Ophiocordycipitaceae</taxon>
        <taxon>Purpureocillium</taxon>
    </lineage>
</organism>
<dbReference type="Proteomes" id="UP000829364">
    <property type="component" value="Chromosome 2"/>
</dbReference>
<dbReference type="EMBL" id="CP086355">
    <property type="protein sequence ID" value="UNI17018.1"/>
    <property type="molecule type" value="Genomic_DNA"/>
</dbReference>
<evidence type="ECO:0008006" key="5">
    <source>
        <dbReference type="Google" id="ProtNLM"/>
    </source>
</evidence>
<dbReference type="AlphaFoldDB" id="A0A9Q8QBI6"/>
<evidence type="ECO:0000313" key="4">
    <source>
        <dbReference type="Proteomes" id="UP000829364"/>
    </source>
</evidence>
<evidence type="ECO:0000256" key="1">
    <source>
        <dbReference type="SAM" id="MobiDB-lite"/>
    </source>
</evidence>
<dbReference type="GeneID" id="72065357"/>
<feature type="signal peptide" evidence="2">
    <location>
        <begin position="1"/>
        <end position="24"/>
    </location>
</feature>
<accession>A0A9Q8QBI6</accession>
<keyword evidence="4" id="KW-1185">Reference proteome</keyword>
<sequence>MFGRRRRRPILGAAVLAGTATVAARHGARQQAYMTAEQQFQMQQEAELRRYAEENQRLRSQRAVDDAVNEALVKQQTGSGGQQAQQPTTTAPTGQDNVQSPPGGPPTYYATNDPYSSPAPPSPYLQPGPLPPRPRSTSAADSGSAFCTECGTKCGAQDNFCSRCGQSLSTRAYEQQEKQAM</sequence>
<feature type="chain" id="PRO_5040201073" description="Zinc-ribbon domain-containing protein" evidence="2">
    <location>
        <begin position="25"/>
        <end position="181"/>
    </location>
</feature>